<comment type="caution">
    <text evidence="1">The sequence shown here is derived from an EMBL/GenBank/DDBJ whole genome shotgun (WGS) entry which is preliminary data.</text>
</comment>
<accession>J9H5E1</accession>
<organism evidence="1">
    <name type="scientific">gut metagenome</name>
    <dbReference type="NCBI Taxonomy" id="749906"/>
    <lineage>
        <taxon>unclassified sequences</taxon>
        <taxon>metagenomes</taxon>
        <taxon>organismal metagenomes</taxon>
    </lineage>
</organism>
<protein>
    <submittedName>
        <fullName evidence="1">Uncharacterized protein</fullName>
    </submittedName>
</protein>
<sequence>MKKHLTDFFHPKACHRVPGTHHFNAVCGQNLFQRIHLR</sequence>
<reference evidence="1" key="1">
    <citation type="journal article" date="2012" name="PLoS ONE">
        <title>Gene sets for utilization of primary and secondary nutrition supplies in the distal gut of endangered iberian lynx.</title>
        <authorList>
            <person name="Alcaide M."/>
            <person name="Messina E."/>
            <person name="Richter M."/>
            <person name="Bargiela R."/>
            <person name="Peplies J."/>
            <person name="Huws S.A."/>
            <person name="Newbold C.J."/>
            <person name="Golyshin P.N."/>
            <person name="Simon M.A."/>
            <person name="Lopez G."/>
            <person name="Yakimov M.M."/>
            <person name="Ferrer M."/>
        </authorList>
    </citation>
    <scope>NUCLEOTIDE SEQUENCE</scope>
</reference>
<name>J9H5E1_9ZZZZ</name>
<dbReference type="EMBL" id="AMCI01000455">
    <property type="protein sequence ID" value="EJX09130.1"/>
    <property type="molecule type" value="Genomic_DNA"/>
</dbReference>
<evidence type="ECO:0000313" key="1">
    <source>
        <dbReference type="EMBL" id="EJX09130.1"/>
    </source>
</evidence>
<proteinExistence type="predicted"/>
<gene>
    <name evidence="1" type="ORF">EVA_02761</name>
</gene>
<dbReference type="AlphaFoldDB" id="J9H5E1"/>